<comment type="caution">
    <text evidence="8">The sequence shown here is derived from an EMBL/GenBank/DDBJ whole genome shotgun (WGS) entry which is preliminary data.</text>
</comment>
<dbReference type="GO" id="GO:0005886">
    <property type="term" value="C:plasma membrane"/>
    <property type="evidence" value="ECO:0007669"/>
    <property type="project" value="UniProtKB-SubCell"/>
</dbReference>
<evidence type="ECO:0000256" key="6">
    <source>
        <dbReference type="SAM" id="Phobius"/>
    </source>
</evidence>
<evidence type="ECO:0000256" key="3">
    <source>
        <dbReference type="ARBA" id="ARBA00022692"/>
    </source>
</evidence>
<evidence type="ECO:0000313" key="9">
    <source>
        <dbReference type="Proteomes" id="UP000540787"/>
    </source>
</evidence>
<evidence type="ECO:0000259" key="7">
    <source>
        <dbReference type="PROSITE" id="PS50850"/>
    </source>
</evidence>
<comment type="subcellular location">
    <subcellularLocation>
        <location evidence="1">Cell membrane</location>
        <topology evidence="1">Multi-pass membrane protein</topology>
    </subcellularLocation>
</comment>
<keyword evidence="4 6" id="KW-1133">Transmembrane helix</keyword>
<sequence length="410" mass="42607">MTSDTLTHPDKLRDQPAAPKLPLTSLLALTMVSFVVILTEVLPAGLLPQLAASLDSSQSVMGQLISIYALGSVLAAIPLAAATQGVGRRTLLLTSLAGFVIANTITALSTSLALIFVARFLGGVAAGLAWAMLVGYAARMVAPQHKGRAIAIAMAGTPLALTVGIPLGTYVGNLVGWRIAFGALSALAALLMLWIVLRLPALRAIPGQQRQSVAQVFALPGVRTVLAVLLLYVVTHNLLYTYIAPLVTLAGLAPRVDFLLALFGGAALLSLLLVGTLVDRWLRQLVMASTGLFLVACVMLALWPGVQAVVYVAIAIWGLAFGGAATLFVTSLSNASGPGQDVAQSMMTTVWNLAIFAGSVVGGMLLGHFGAGSFAWAATATLCLTLLIIWRSRAQFYWRGAASRAPGQSG</sequence>
<keyword evidence="9" id="KW-1185">Reference proteome</keyword>
<dbReference type="SUPFAM" id="SSF103473">
    <property type="entry name" value="MFS general substrate transporter"/>
    <property type="match status" value="1"/>
</dbReference>
<dbReference type="InterPro" id="IPR036259">
    <property type="entry name" value="MFS_trans_sf"/>
</dbReference>
<feature type="transmembrane region" description="Helical" evidence="6">
    <location>
        <begin position="149"/>
        <end position="171"/>
    </location>
</feature>
<feature type="transmembrane region" description="Helical" evidence="6">
    <location>
        <begin position="21"/>
        <end position="45"/>
    </location>
</feature>
<dbReference type="PANTHER" id="PTHR43124">
    <property type="entry name" value="PURINE EFFLUX PUMP PBUE"/>
    <property type="match status" value="1"/>
</dbReference>
<keyword evidence="2" id="KW-1003">Cell membrane</keyword>
<evidence type="ECO:0000256" key="1">
    <source>
        <dbReference type="ARBA" id="ARBA00004651"/>
    </source>
</evidence>
<dbReference type="Gene3D" id="1.20.1250.20">
    <property type="entry name" value="MFS general substrate transporter like domains"/>
    <property type="match status" value="1"/>
</dbReference>
<dbReference type="RefSeq" id="WP_229424595.1">
    <property type="nucleotide sequence ID" value="NZ_JACHBX010000001.1"/>
</dbReference>
<dbReference type="InterPro" id="IPR020846">
    <property type="entry name" value="MFS_dom"/>
</dbReference>
<organism evidence="8 9">
    <name type="scientific">Massilia aurea</name>
    <dbReference type="NCBI Taxonomy" id="373040"/>
    <lineage>
        <taxon>Bacteria</taxon>
        <taxon>Pseudomonadati</taxon>
        <taxon>Pseudomonadota</taxon>
        <taxon>Betaproteobacteria</taxon>
        <taxon>Burkholderiales</taxon>
        <taxon>Oxalobacteraceae</taxon>
        <taxon>Telluria group</taxon>
        <taxon>Massilia</taxon>
    </lineage>
</organism>
<protein>
    <submittedName>
        <fullName evidence="8">Putative MFS family arabinose efflux permease</fullName>
    </submittedName>
</protein>
<accession>A0A7W9U734</accession>
<reference evidence="8 9" key="1">
    <citation type="submission" date="2020-08" db="EMBL/GenBank/DDBJ databases">
        <title>The Agave Microbiome: Exploring the role of microbial communities in plant adaptations to desert environments.</title>
        <authorList>
            <person name="Partida-Martinez L.P."/>
        </authorList>
    </citation>
    <scope>NUCLEOTIDE SEQUENCE [LARGE SCALE GENOMIC DNA]</scope>
    <source>
        <strain evidence="8 9">AT3.2</strain>
    </source>
</reference>
<feature type="transmembrane region" description="Helical" evidence="6">
    <location>
        <begin position="217"/>
        <end position="238"/>
    </location>
</feature>
<dbReference type="InterPro" id="IPR050189">
    <property type="entry name" value="MFS_Efflux_Transporters"/>
</dbReference>
<evidence type="ECO:0000256" key="5">
    <source>
        <dbReference type="ARBA" id="ARBA00023136"/>
    </source>
</evidence>
<dbReference type="Pfam" id="PF07690">
    <property type="entry name" value="MFS_1"/>
    <property type="match status" value="1"/>
</dbReference>
<dbReference type="GO" id="GO:0022857">
    <property type="term" value="F:transmembrane transporter activity"/>
    <property type="evidence" value="ECO:0007669"/>
    <property type="project" value="InterPro"/>
</dbReference>
<gene>
    <name evidence="8" type="ORF">HD842_000859</name>
</gene>
<feature type="transmembrane region" description="Helical" evidence="6">
    <location>
        <begin position="373"/>
        <end position="390"/>
    </location>
</feature>
<dbReference type="AlphaFoldDB" id="A0A7W9U734"/>
<dbReference type="CDD" id="cd17324">
    <property type="entry name" value="MFS_NepI_like"/>
    <property type="match status" value="1"/>
</dbReference>
<evidence type="ECO:0000256" key="4">
    <source>
        <dbReference type="ARBA" id="ARBA00022989"/>
    </source>
</evidence>
<name>A0A7W9U734_9BURK</name>
<proteinExistence type="predicted"/>
<dbReference type="PANTHER" id="PTHR43124:SF3">
    <property type="entry name" value="CHLORAMPHENICOL EFFLUX PUMP RV0191"/>
    <property type="match status" value="1"/>
</dbReference>
<feature type="transmembrane region" description="Helical" evidence="6">
    <location>
        <begin position="90"/>
        <end position="108"/>
    </location>
</feature>
<feature type="transmembrane region" description="Helical" evidence="6">
    <location>
        <begin position="309"/>
        <end position="329"/>
    </location>
</feature>
<keyword evidence="3 6" id="KW-0812">Transmembrane</keyword>
<evidence type="ECO:0000313" key="8">
    <source>
        <dbReference type="EMBL" id="MBB6132748.1"/>
    </source>
</evidence>
<dbReference type="EMBL" id="JACHBX010000001">
    <property type="protein sequence ID" value="MBB6132748.1"/>
    <property type="molecule type" value="Genomic_DNA"/>
</dbReference>
<feature type="transmembrane region" description="Helical" evidence="6">
    <location>
        <begin position="285"/>
        <end position="303"/>
    </location>
</feature>
<keyword evidence="5 6" id="KW-0472">Membrane</keyword>
<feature type="transmembrane region" description="Helical" evidence="6">
    <location>
        <begin position="177"/>
        <end position="197"/>
    </location>
</feature>
<feature type="transmembrane region" description="Helical" evidence="6">
    <location>
        <begin position="258"/>
        <end position="278"/>
    </location>
</feature>
<feature type="domain" description="Major facilitator superfamily (MFS) profile" evidence="7">
    <location>
        <begin position="25"/>
        <end position="395"/>
    </location>
</feature>
<feature type="transmembrane region" description="Helical" evidence="6">
    <location>
        <begin position="65"/>
        <end position="83"/>
    </location>
</feature>
<dbReference type="InterPro" id="IPR011701">
    <property type="entry name" value="MFS"/>
</dbReference>
<evidence type="ECO:0000256" key="2">
    <source>
        <dbReference type="ARBA" id="ARBA00022475"/>
    </source>
</evidence>
<dbReference type="PROSITE" id="PS50850">
    <property type="entry name" value="MFS"/>
    <property type="match status" value="1"/>
</dbReference>
<feature type="transmembrane region" description="Helical" evidence="6">
    <location>
        <begin position="114"/>
        <end position="137"/>
    </location>
</feature>
<dbReference type="Proteomes" id="UP000540787">
    <property type="component" value="Unassembled WGS sequence"/>
</dbReference>
<feature type="transmembrane region" description="Helical" evidence="6">
    <location>
        <begin position="350"/>
        <end position="367"/>
    </location>
</feature>